<organism evidence="3 4">
    <name type="scientific">Sphaerisporangium aureirubrum</name>
    <dbReference type="NCBI Taxonomy" id="1544736"/>
    <lineage>
        <taxon>Bacteria</taxon>
        <taxon>Bacillati</taxon>
        <taxon>Actinomycetota</taxon>
        <taxon>Actinomycetes</taxon>
        <taxon>Streptosporangiales</taxon>
        <taxon>Streptosporangiaceae</taxon>
        <taxon>Sphaerisporangium</taxon>
    </lineage>
</organism>
<gene>
    <name evidence="3" type="ORF">ACFP1K_25980</name>
</gene>
<dbReference type="SUPFAM" id="SSF69304">
    <property type="entry name" value="Tricorn protease N-terminal domain"/>
    <property type="match status" value="1"/>
</dbReference>
<dbReference type="Gene3D" id="2.120.10.30">
    <property type="entry name" value="TolB, C-terminal domain"/>
    <property type="match status" value="1"/>
</dbReference>
<dbReference type="PANTHER" id="PTHR43056">
    <property type="entry name" value="PEPTIDASE S9 PROLYL OLIGOPEPTIDASE"/>
    <property type="match status" value="1"/>
</dbReference>
<feature type="domain" description="Peptidase S9 prolyl oligopeptidase catalytic" evidence="2">
    <location>
        <begin position="425"/>
        <end position="626"/>
    </location>
</feature>
<dbReference type="InterPro" id="IPR029058">
    <property type="entry name" value="AB_hydrolase_fold"/>
</dbReference>
<protein>
    <submittedName>
        <fullName evidence="3">S9 family peptidase</fullName>
    </submittedName>
</protein>
<evidence type="ECO:0000256" key="1">
    <source>
        <dbReference type="SAM" id="MobiDB-lite"/>
    </source>
</evidence>
<evidence type="ECO:0000313" key="4">
    <source>
        <dbReference type="Proteomes" id="UP001596137"/>
    </source>
</evidence>
<name>A0ABW1NP42_9ACTN</name>
<comment type="caution">
    <text evidence="3">The sequence shown here is derived from an EMBL/GenBank/DDBJ whole genome shotgun (WGS) entry which is preliminary data.</text>
</comment>
<feature type="region of interest" description="Disordered" evidence="1">
    <location>
        <begin position="1"/>
        <end position="21"/>
    </location>
</feature>
<dbReference type="PANTHER" id="PTHR43056:SF5">
    <property type="entry name" value="PEPTIDASE S9 PROLYL OLIGOPEPTIDASE CATALYTIC DOMAIN-CONTAINING PROTEIN"/>
    <property type="match status" value="1"/>
</dbReference>
<dbReference type="InterPro" id="IPR050585">
    <property type="entry name" value="Xaa-Pro_dipeptidyl-ppase/CocE"/>
</dbReference>
<proteinExistence type="predicted"/>
<dbReference type="Gene3D" id="3.40.50.1820">
    <property type="entry name" value="alpha/beta hydrolase"/>
    <property type="match status" value="1"/>
</dbReference>
<dbReference type="Proteomes" id="UP001596137">
    <property type="component" value="Unassembled WGS sequence"/>
</dbReference>
<reference evidence="4" key="1">
    <citation type="journal article" date="2019" name="Int. J. Syst. Evol. Microbiol.">
        <title>The Global Catalogue of Microorganisms (GCM) 10K type strain sequencing project: providing services to taxonomists for standard genome sequencing and annotation.</title>
        <authorList>
            <consortium name="The Broad Institute Genomics Platform"/>
            <consortium name="The Broad Institute Genome Sequencing Center for Infectious Disease"/>
            <person name="Wu L."/>
            <person name="Ma J."/>
        </authorList>
    </citation>
    <scope>NUCLEOTIDE SEQUENCE [LARGE SCALE GENOMIC DNA]</scope>
    <source>
        <strain evidence="4">JCM 30346</strain>
    </source>
</reference>
<dbReference type="EMBL" id="JBHSRF010000046">
    <property type="protein sequence ID" value="MFC6084635.1"/>
    <property type="molecule type" value="Genomic_DNA"/>
</dbReference>
<dbReference type="SUPFAM" id="SSF53474">
    <property type="entry name" value="alpha/beta-Hydrolases"/>
    <property type="match status" value="1"/>
</dbReference>
<accession>A0ABW1NP42</accession>
<evidence type="ECO:0000313" key="3">
    <source>
        <dbReference type="EMBL" id="MFC6084635.1"/>
    </source>
</evidence>
<dbReference type="InterPro" id="IPR001375">
    <property type="entry name" value="Peptidase_S9_cat"/>
</dbReference>
<dbReference type="RefSeq" id="WP_380757904.1">
    <property type="nucleotide sequence ID" value="NZ_JBHSRF010000046.1"/>
</dbReference>
<keyword evidence="4" id="KW-1185">Reference proteome</keyword>
<dbReference type="InterPro" id="IPR011042">
    <property type="entry name" value="6-blade_b-propeller_TolB-like"/>
</dbReference>
<evidence type="ECO:0000259" key="2">
    <source>
        <dbReference type="Pfam" id="PF00326"/>
    </source>
</evidence>
<sequence length="628" mass="66323">MPPTPAPGQHGPAHGAWPSPISTADVVRSGARPGHPSVIGAEVWWEEDRPAEGGRRTVVHLAADGTRHELLPPPWDARTRVHEYGGRSYAVAPGTGLVFAHHADQRLYLLPAGGTAPRPLTPQPEIEGGLRYADPLVHDGEVWCVQERHTGDGKVTRSIVSVPLAGGEPTQRVSGHDFYASPVLSPDGAHLAYICWDHPCMPWTGTELRVARLAGGDSRCVRGGPAESVLAPRWKDDRTLYLVTDRSGWWNLEEATLDGGSRQLCPAEEEFAWVSAELGGAPYAVLGDGRLAVLHGLGDLRLGVLDPATGVLTDLDTPYGGWLPCLAADGATVCGVAYGPALPRSVVRVDVPTGRAEALRREPGASPGYLPVPRPVRIDGRLGRTVHAIVYPPANPSVPPGGGPAPYVLFAHGGPAAHGVTALDLHKAFLTSRGFGVLDVNYSGSTGYGRAYRERLRGQWGVADVEDTIAAAEWLIAEGLADPARIAIRGGSAGGWTAMAACCSSGIFRGGVSVAGVGALAPLAAATHDFESRYVEWLVGPPDPLLYASREPLARVAGIRCPMLLMQGRNDPVVPPAQAEAIVAALTERGVPCAYLSFEGEGHGFRRAETRGAALAAELAFYQQIFRP</sequence>
<dbReference type="Pfam" id="PF00326">
    <property type="entry name" value="Peptidase_S9"/>
    <property type="match status" value="1"/>
</dbReference>